<dbReference type="RefSeq" id="WP_221686146.1">
    <property type="nucleotide sequence ID" value="NZ_JAASJM010000012.1"/>
</dbReference>
<dbReference type="EMBL" id="JASUBT010000028">
    <property type="protein sequence ID" value="MDL4937642.1"/>
    <property type="molecule type" value="Genomic_DNA"/>
</dbReference>
<proteinExistence type="predicted"/>
<name>A0ABD4ZY76_ENTGA</name>
<protein>
    <submittedName>
        <fullName evidence="2">Helix-turn-helix domain-containing protein</fullName>
    </submittedName>
</protein>
<dbReference type="Proteomes" id="UP001241571">
    <property type="component" value="Unassembled WGS sequence"/>
</dbReference>
<feature type="compositionally biased region" description="Basic and acidic residues" evidence="1">
    <location>
        <begin position="247"/>
        <end position="270"/>
    </location>
</feature>
<reference evidence="2 3" key="1">
    <citation type="submission" date="2023-06" db="EMBL/GenBank/DDBJ databases">
        <title>Acute promotion of culturable opportunistic pathogens and persistent increase of antibiotic resistance following antibiotic exposure in mouse gut microbiota.</title>
        <authorList>
            <person name="Li L."/>
            <person name="Wang B."/>
            <person name="Sun Y."/>
            <person name="Wang M."/>
            <person name="Xu H."/>
        </authorList>
    </citation>
    <scope>NUCLEOTIDE SEQUENCE [LARGE SCALE GENOMIC DNA]</scope>
    <source>
        <strain evidence="2 3">CRI2_2</strain>
    </source>
</reference>
<dbReference type="AlphaFoldDB" id="A0ABD4ZY76"/>
<comment type="caution">
    <text evidence="2">The sequence shown here is derived from an EMBL/GenBank/DDBJ whole genome shotgun (WGS) entry which is preliminary data.</text>
</comment>
<evidence type="ECO:0000256" key="1">
    <source>
        <dbReference type="SAM" id="MobiDB-lite"/>
    </source>
</evidence>
<evidence type="ECO:0000313" key="3">
    <source>
        <dbReference type="Proteomes" id="UP001241571"/>
    </source>
</evidence>
<gene>
    <name evidence="2" type="ORF">QRX88_18230</name>
</gene>
<dbReference type="Pfam" id="PF13730">
    <property type="entry name" value="HTH_36"/>
    <property type="match status" value="1"/>
</dbReference>
<organism evidence="2 3">
    <name type="scientific">Enterococcus gallinarum</name>
    <dbReference type="NCBI Taxonomy" id="1353"/>
    <lineage>
        <taxon>Bacteria</taxon>
        <taxon>Bacillati</taxon>
        <taxon>Bacillota</taxon>
        <taxon>Bacilli</taxon>
        <taxon>Lactobacillales</taxon>
        <taxon>Enterococcaceae</taxon>
        <taxon>Enterococcus</taxon>
    </lineage>
</organism>
<evidence type="ECO:0000313" key="2">
    <source>
        <dbReference type="EMBL" id="MDL4937642.1"/>
    </source>
</evidence>
<accession>A0ABD4ZY76</accession>
<sequence>MSNHRSYYAIIPASVRYDNKLIPSAKLLYGEITALSNEKGYCWASNDYFAKLYDVSKTTIKSWLKSLEDNGHINRKVRYRPGTKEIEFRWISICTPRQENLPTSERNVTDPRQENLPTPRSEICPDIITSFNNTFNNTNKEEGDTSSRKYSDEHFRLATQLKNNLTNDFPKEMAKANLVKWADVIRLMEEKDNHTLEQIEYVINWLPSNEFWFGNIRSAKKLRDKFESLKFEIKKEKSKKSQNGKQFIREETLPDRFIHPDPEPEISPERQAEIDAKLQAYLEKKGAASK</sequence>
<feature type="region of interest" description="Disordered" evidence="1">
    <location>
        <begin position="236"/>
        <end position="270"/>
    </location>
</feature>